<dbReference type="NCBIfam" id="NF047509">
    <property type="entry name" value="Rv3131_FMN_oxido"/>
    <property type="match status" value="1"/>
</dbReference>
<evidence type="ECO:0000313" key="2">
    <source>
        <dbReference type="Proteomes" id="UP001596548"/>
    </source>
</evidence>
<accession>A0ABW2I563</accession>
<name>A0ABW2I563_9ACTN</name>
<dbReference type="Gene3D" id="3.40.109.10">
    <property type="entry name" value="NADH Oxidase"/>
    <property type="match status" value="1"/>
</dbReference>
<dbReference type="PANTHER" id="PTHR23026">
    <property type="entry name" value="NADPH NITROREDUCTASE"/>
    <property type="match status" value="1"/>
</dbReference>
<protein>
    <submittedName>
        <fullName evidence="1">Acg family FMN-binding oxidoreductase</fullName>
    </submittedName>
</protein>
<sequence>MNAPANDMTRAEARTALEAAARASLRAPSVFNTQPWKWRITGDVMELSSDPERRLGVTDADGRLLLLSCGGALHHARVALAAAGWVADVRRLPDERRPDLLARLRVTGRATPDPAAKDLAGAISRRRTDRRAFGARPVPEETLARLRRLIEAQGAYLHVVPDDRVPELAVAVDEAADTEYFDPAYRTELTRWTSRPAWTGDGVPPATAVEPALRRVPARNFLPDGSPGLLAGADHDEGATYVILFGAGDTPADLLRGGEAMSALLLRATSEGLATAPISEAVEVAWPRRLLRRLLSDVGEPYLVVRLGYVDSDEVLPVSPRRDVRETIQIDE</sequence>
<dbReference type="InterPro" id="IPR000415">
    <property type="entry name" value="Nitroreductase-like"/>
</dbReference>
<keyword evidence="2" id="KW-1185">Reference proteome</keyword>
<dbReference type="EMBL" id="JBHTBJ010000070">
    <property type="protein sequence ID" value="MFC7279996.1"/>
    <property type="molecule type" value="Genomic_DNA"/>
</dbReference>
<dbReference type="Proteomes" id="UP001596548">
    <property type="component" value="Unassembled WGS sequence"/>
</dbReference>
<evidence type="ECO:0000313" key="1">
    <source>
        <dbReference type="EMBL" id="MFC7279996.1"/>
    </source>
</evidence>
<organism evidence="1 2">
    <name type="scientific">Paractinoplanes rhizophilus</name>
    <dbReference type="NCBI Taxonomy" id="1416877"/>
    <lineage>
        <taxon>Bacteria</taxon>
        <taxon>Bacillati</taxon>
        <taxon>Actinomycetota</taxon>
        <taxon>Actinomycetes</taxon>
        <taxon>Micromonosporales</taxon>
        <taxon>Micromonosporaceae</taxon>
        <taxon>Paractinoplanes</taxon>
    </lineage>
</organism>
<comment type="caution">
    <text evidence="1">The sequence shown here is derived from an EMBL/GenBank/DDBJ whole genome shotgun (WGS) entry which is preliminary data.</text>
</comment>
<dbReference type="PANTHER" id="PTHR23026:SF123">
    <property type="entry name" value="NAD(P)H NITROREDUCTASE RV3131-RELATED"/>
    <property type="match status" value="1"/>
</dbReference>
<dbReference type="InterPro" id="IPR050627">
    <property type="entry name" value="Nitroreductase/BluB"/>
</dbReference>
<dbReference type="SUPFAM" id="SSF55469">
    <property type="entry name" value="FMN-dependent nitroreductase-like"/>
    <property type="match status" value="2"/>
</dbReference>
<proteinExistence type="predicted"/>
<dbReference type="RefSeq" id="WP_378977856.1">
    <property type="nucleotide sequence ID" value="NZ_JBHTBJ010000070.1"/>
</dbReference>
<reference evidence="2" key="1">
    <citation type="journal article" date="2019" name="Int. J. Syst. Evol. Microbiol.">
        <title>The Global Catalogue of Microorganisms (GCM) 10K type strain sequencing project: providing services to taxonomists for standard genome sequencing and annotation.</title>
        <authorList>
            <consortium name="The Broad Institute Genomics Platform"/>
            <consortium name="The Broad Institute Genome Sequencing Center for Infectious Disease"/>
            <person name="Wu L."/>
            <person name="Ma J."/>
        </authorList>
    </citation>
    <scope>NUCLEOTIDE SEQUENCE [LARGE SCALE GENOMIC DNA]</scope>
    <source>
        <strain evidence="2">XZYJT-10</strain>
    </source>
</reference>
<gene>
    <name evidence="1" type="ORF">ACFQS1_39070</name>
</gene>